<dbReference type="AlphaFoldDB" id="A0A410WTF4"/>
<accession>A0A410WTF4</accession>
<sequence>MNGKRKRLICQFRQIRRFYSGVRIESRIEPDLHPLPCGHRLRSRCAASYVPAATTSADATEASTRADIAAAAPGPGLCPEMLSRFSRYAPPYRKTAASCSAVRHT</sequence>
<evidence type="ECO:0000313" key="3">
    <source>
        <dbReference type="Proteomes" id="UP000288943"/>
    </source>
</evidence>
<dbReference type="KEGG" id="pchi:PC41400_07620"/>
<dbReference type="RefSeq" id="WP_042229237.1">
    <property type="nucleotide sequence ID" value="NZ_CP026520.1"/>
</dbReference>
<gene>
    <name evidence="1" type="ORF">M5X16_08380</name>
    <name evidence="2" type="ORF">PC41400_07620</name>
</gene>
<dbReference type="Proteomes" id="UP001527202">
    <property type="component" value="Unassembled WGS sequence"/>
</dbReference>
<dbReference type="Proteomes" id="UP000288943">
    <property type="component" value="Chromosome"/>
</dbReference>
<reference evidence="1 4" key="2">
    <citation type="submission" date="2022-05" db="EMBL/GenBank/DDBJ databases">
        <title>Genome Sequencing of Bee-Associated Microbes.</title>
        <authorList>
            <person name="Dunlap C."/>
        </authorList>
    </citation>
    <scope>NUCLEOTIDE SEQUENCE [LARGE SCALE GENOMIC DNA]</scope>
    <source>
        <strain evidence="1 4">NRRL B-23120</strain>
    </source>
</reference>
<dbReference type="EMBL" id="CP026520">
    <property type="protein sequence ID" value="QAV17537.1"/>
    <property type="molecule type" value="Genomic_DNA"/>
</dbReference>
<keyword evidence="4" id="KW-1185">Reference proteome</keyword>
<evidence type="ECO:0000313" key="2">
    <source>
        <dbReference type="EMBL" id="QAV17537.1"/>
    </source>
</evidence>
<proteinExistence type="predicted"/>
<evidence type="ECO:0000313" key="4">
    <source>
        <dbReference type="Proteomes" id="UP001527202"/>
    </source>
</evidence>
<dbReference type="EMBL" id="JAMDMJ010000008">
    <property type="protein sequence ID" value="MCY9595787.1"/>
    <property type="molecule type" value="Genomic_DNA"/>
</dbReference>
<reference evidence="2 3" key="1">
    <citation type="submission" date="2018-01" db="EMBL/GenBank/DDBJ databases">
        <title>The whole genome sequencing and assembly of Paenibacillus chitinolyticus KCCM 41400 strain.</title>
        <authorList>
            <person name="Kim J.-Y."/>
            <person name="Park M.-K."/>
            <person name="Lee Y.-J."/>
            <person name="Yi H."/>
            <person name="Bahn Y.-S."/>
            <person name="Kim J.F."/>
            <person name="Lee D.-W."/>
        </authorList>
    </citation>
    <scope>NUCLEOTIDE SEQUENCE [LARGE SCALE GENOMIC DNA]</scope>
    <source>
        <strain evidence="2 3">KCCM 41400</strain>
    </source>
</reference>
<name>A0A410WTF4_9BACL</name>
<protein>
    <submittedName>
        <fullName evidence="2">Uncharacterized protein</fullName>
    </submittedName>
</protein>
<dbReference type="GeneID" id="95374680"/>
<organism evidence="2 3">
    <name type="scientific">Paenibacillus chitinolyticus</name>
    <dbReference type="NCBI Taxonomy" id="79263"/>
    <lineage>
        <taxon>Bacteria</taxon>
        <taxon>Bacillati</taxon>
        <taxon>Bacillota</taxon>
        <taxon>Bacilli</taxon>
        <taxon>Bacillales</taxon>
        <taxon>Paenibacillaceae</taxon>
        <taxon>Paenibacillus</taxon>
    </lineage>
</organism>
<evidence type="ECO:0000313" key="1">
    <source>
        <dbReference type="EMBL" id="MCY9595787.1"/>
    </source>
</evidence>